<dbReference type="GO" id="GO:0003677">
    <property type="term" value="F:DNA binding"/>
    <property type="evidence" value="ECO:0007669"/>
    <property type="project" value="InterPro"/>
</dbReference>
<dbReference type="GO" id="GO:0004803">
    <property type="term" value="F:transposase activity"/>
    <property type="evidence" value="ECO:0007669"/>
    <property type="project" value="InterPro"/>
</dbReference>
<feature type="domain" description="Transposase IS4-like" evidence="1">
    <location>
        <begin position="6"/>
        <end position="58"/>
    </location>
</feature>
<name>E1IES5_9CHLR</name>
<dbReference type="STRING" id="765420.OSCT_1826"/>
<organism evidence="2 3">
    <name type="scientific">Oscillochloris trichoides DG-6</name>
    <dbReference type="NCBI Taxonomy" id="765420"/>
    <lineage>
        <taxon>Bacteria</taxon>
        <taxon>Bacillati</taxon>
        <taxon>Chloroflexota</taxon>
        <taxon>Chloroflexia</taxon>
        <taxon>Chloroflexales</taxon>
        <taxon>Chloroflexineae</taxon>
        <taxon>Oscillochloridaceae</taxon>
        <taxon>Oscillochloris</taxon>
    </lineage>
</organism>
<dbReference type="GO" id="GO:0006313">
    <property type="term" value="P:DNA transposition"/>
    <property type="evidence" value="ECO:0007669"/>
    <property type="project" value="InterPro"/>
</dbReference>
<dbReference type="AlphaFoldDB" id="E1IES5"/>
<dbReference type="Pfam" id="PF01609">
    <property type="entry name" value="DDE_Tnp_1"/>
    <property type="match status" value="1"/>
</dbReference>
<proteinExistence type="predicted"/>
<evidence type="ECO:0000313" key="2">
    <source>
        <dbReference type="EMBL" id="EFO80313.1"/>
    </source>
</evidence>
<dbReference type="NCBIfam" id="NF033564">
    <property type="entry name" value="transpos_ISAs1"/>
    <property type="match status" value="1"/>
</dbReference>
<dbReference type="InterPro" id="IPR051698">
    <property type="entry name" value="Transposase_11-like"/>
</dbReference>
<dbReference type="InterPro" id="IPR047647">
    <property type="entry name" value="ISAs1_transpos"/>
</dbReference>
<comment type="caution">
    <text evidence="2">The sequence shown here is derived from an EMBL/GenBank/DDBJ whole genome shotgun (WGS) entry which is preliminary data.</text>
</comment>
<dbReference type="PANTHER" id="PTHR30298">
    <property type="entry name" value="H REPEAT-ASSOCIATED PREDICTED TRANSPOSASE"/>
    <property type="match status" value="1"/>
</dbReference>
<reference evidence="2 3" key="1">
    <citation type="journal article" date="2011" name="J. Bacteriol.">
        <title>Draft genome sequence of the anoxygenic filamentous phototrophic bacterium Oscillochloris trichoides subsp. DG-6.</title>
        <authorList>
            <person name="Kuznetsov B.B."/>
            <person name="Ivanovsky R.N."/>
            <person name="Keppen O.I."/>
            <person name="Sukhacheva M.V."/>
            <person name="Bumazhkin B.K."/>
            <person name="Patutina E.O."/>
            <person name="Beletsky A.V."/>
            <person name="Mardanov A.V."/>
            <person name="Baslerov R.V."/>
            <person name="Panteleeva A.N."/>
            <person name="Kolganova T.V."/>
            <person name="Ravin N.V."/>
            <person name="Skryabin K.G."/>
        </authorList>
    </citation>
    <scope>NUCLEOTIDE SEQUENCE [LARGE SCALE GENOMIC DNA]</scope>
    <source>
        <strain evidence="2 3">DG-6</strain>
    </source>
</reference>
<sequence length="88" mass="10112">MDQVQTPREVNTLVRGHWGIENRVHWVLDVIFHEDASRIRTGNAPQNMGVVRHIALNLLRQEPSKGSVKTKRFRAALNDDYLKQVLGI</sequence>
<evidence type="ECO:0000313" key="3">
    <source>
        <dbReference type="Proteomes" id="UP000054010"/>
    </source>
</evidence>
<dbReference type="HOGENOM" id="CLU_046404_7_3_0"/>
<dbReference type="Proteomes" id="UP000054010">
    <property type="component" value="Unassembled WGS sequence"/>
</dbReference>
<dbReference type="EMBL" id="ADVR01000064">
    <property type="protein sequence ID" value="EFO80313.1"/>
    <property type="molecule type" value="Genomic_DNA"/>
</dbReference>
<dbReference type="eggNOG" id="COG5433">
    <property type="taxonomic scope" value="Bacteria"/>
</dbReference>
<protein>
    <submittedName>
        <fullName evidence="2">H repeat-associated protein</fullName>
    </submittedName>
</protein>
<dbReference type="PANTHER" id="PTHR30298:SF0">
    <property type="entry name" value="PROTEIN YBFL-RELATED"/>
    <property type="match status" value="1"/>
</dbReference>
<accession>E1IES5</accession>
<keyword evidence="3" id="KW-1185">Reference proteome</keyword>
<evidence type="ECO:0000259" key="1">
    <source>
        <dbReference type="Pfam" id="PF01609"/>
    </source>
</evidence>
<dbReference type="InterPro" id="IPR002559">
    <property type="entry name" value="Transposase_11"/>
</dbReference>
<gene>
    <name evidence="2" type="ORF">OSCT_1826</name>
</gene>